<evidence type="ECO:0000313" key="5">
    <source>
        <dbReference type="Proteomes" id="UP000799772"/>
    </source>
</evidence>
<dbReference type="SMART" id="SM00198">
    <property type="entry name" value="SCP"/>
    <property type="match status" value="1"/>
</dbReference>
<comment type="caution">
    <text evidence="4">The sequence shown here is derived from an EMBL/GenBank/DDBJ whole genome shotgun (WGS) entry which is preliminary data.</text>
</comment>
<feature type="region of interest" description="Disordered" evidence="1">
    <location>
        <begin position="69"/>
        <end position="118"/>
    </location>
</feature>
<proteinExistence type="predicted"/>
<feature type="signal peptide" evidence="2">
    <location>
        <begin position="1"/>
        <end position="16"/>
    </location>
</feature>
<dbReference type="PANTHER" id="PTHR10334">
    <property type="entry name" value="CYSTEINE-RICH SECRETORY PROTEIN-RELATED"/>
    <property type="match status" value="1"/>
</dbReference>
<reference evidence="4" key="1">
    <citation type="journal article" date="2020" name="Stud. Mycol.">
        <title>101 Dothideomycetes genomes: a test case for predicting lifestyles and emergence of pathogens.</title>
        <authorList>
            <person name="Haridas S."/>
            <person name="Albert R."/>
            <person name="Binder M."/>
            <person name="Bloem J."/>
            <person name="Labutti K."/>
            <person name="Salamov A."/>
            <person name="Andreopoulos B."/>
            <person name="Baker S."/>
            <person name="Barry K."/>
            <person name="Bills G."/>
            <person name="Bluhm B."/>
            <person name="Cannon C."/>
            <person name="Castanera R."/>
            <person name="Culley D."/>
            <person name="Daum C."/>
            <person name="Ezra D."/>
            <person name="Gonzalez J."/>
            <person name="Henrissat B."/>
            <person name="Kuo A."/>
            <person name="Liang C."/>
            <person name="Lipzen A."/>
            <person name="Lutzoni F."/>
            <person name="Magnuson J."/>
            <person name="Mondo S."/>
            <person name="Nolan M."/>
            <person name="Ohm R."/>
            <person name="Pangilinan J."/>
            <person name="Park H.-J."/>
            <person name="Ramirez L."/>
            <person name="Alfaro M."/>
            <person name="Sun H."/>
            <person name="Tritt A."/>
            <person name="Yoshinaga Y."/>
            <person name="Zwiers L.-H."/>
            <person name="Turgeon B."/>
            <person name="Goodwin S."/>
            <person name="Spatafora J."/>
            <person name="Crous P."/>
            <person name="Grigoriev I."/>
        </authorList>
    </citation>
    <scope>NUCLEOTIDE SEQUENCE</scope>
    <source>
        <strain evidence="4">CBS 133067</strain>
    </source>
</reference>
<dbReference type="Gene3D" id="3.40.33.10">
    <property type="entry name" value="CAP"/>
    <property type="match status" value="1"/>
</dbReference>
<evidence type="ECO:0000313" key="4">
    <source>
        <dbReference type="EMBL" id="KAF2097607.1"/>
    </source>
</evidence>
<dbReference type="InterPro" id="IPR035940">
    <property type="entry name" value="CAP_sf"/>
</dbReference>
<dbReference type="Proteomes" id="UP000799772">
    <property type="component" value="Unassembled WGS sequence"/>
</dbReference>
<dbReference type="EMBL" id="ML978128">
    <property type="protein sequence ID" value="KAF2097607.1"/>
    <property type="molecule type" value="Genomic_DNA"/>
</dbReference>
<dbReference type="GO" id="GO:0005576">
    <property type="term" value="C:extracellular region"/>
    <property type="evidence" value="ECO:0007669"/>
    <property type="project" value="InterPro"/>
</dbReference>
<feature type="chain" id="PRO_5040222554" evidence="2">
    <location>
        <begin position="17"/>
        <end position="295"/>
    </location>
</feature>
<sequence>MRYSLLAGALIAGVSASPVVAPRDVVTVMEYATQVVTVTAGPTPAPTVSEVSVAAVPSSTKWWHWHWSSSSSSKETPAPAPATTAAPKPKTTTTAKPKPKTTTTAKAAASTPSSSGKPSYSEIVVMHHNIHRANHSADNMEWDQSLADTALAIAQSCNYAHNVDMNGGGYGQNIAAGAPSDNISSIITDHFYNDEAPYFIPFYNQATPSDMSDAMFDKYGHFTQIVWKGSNKVGCATYDCSGHGNGPNGLGSVAANVPPYFTVCNYGPPGNYLGEFNTNVSPGEGKPEVNWSWGM</sequence>
<dbReference type="SUPFAM" id="SSF55797">
    <property type="entry name" value="PR-1-like"/>
    <property type="match status" value="1"/>
</dbReference>
<dbReference type="PRINTS" id="PR00837">
    <property type="entry name" value="V5TPXLIKE"/>
</dbReference>
<dbReference type="InterPro" id="IPR001283">
    <property type="entry name" value="CRISP-related"/>
</dbReference>
<dbReference type="Pfam" id="PF00188">
    <property type="entry name" value="CAP"/>
    <property type="match status" value="1"/>
</dbReference>
<evidence type="ECO:0000256" key="1">
    <source>
        <dbReference type="SAM" id="MobiDB-lite"/>
    </source>
</evidence>
<dbReference type="AlphaFoldDB" id="A0A9P4IFM6"/>
<keyword evidence="5" id="KW-1185">Reference proteome</keyword>
<organism evidence="4 5">
    <name type="scientific">Rhizodiscina lignyota</name>
    <dbReference type="NCBI Taxonomy" id="1504668"/>
    <lineage>
        <taxon>Eukaryota</taxon>
        <taxon>Fungi</taxon>
        <taxon>Dikarya</taxon>
        <taxon>Ascomycota</taxon>
        <taxon>Pezizomycotina</taxon>
        <taxon>Dothideomycetes</taxon>
        <taxon>Pleosporomycetidae</taxon>
        <taxon>Aulographales</taxon>
        <taxon>Rhizodiscinaceae</taxon>
        <taxon>Rhizodiscina</taxon>
    </lineage>
</organism>
<gene>
    <name evidence="4" type="ORF">NA57DRAFT_58181</name>
</gene>
<evidence type="ECO:0000256" key="2">
    <source>
        <dbReference type="SAM" id="SignalP"/>
    </source>
</evidence>
<feature type="domain" description="SCP" evidence="3">
    <location>
        <begin position="119"/>
        <end position="274"/>
    </location>
</feature>
<dbReference type="OrthoDB" id="337038at2759"/>
<name>A0A9P4IFM6_9PEZI</name>
<evidence type="ECO:0000259" key="3">
    <source>
        <dbReference type="SMART" id="SM00198"/>
    </source>
</evidence>
<dbReference type="PROSITE" id="PS01009">
    <property type="entry name" value="CRISP_1"/>
    <property type="match status" value="1"/>
</dbReference>
<protein>
    <submittedName>
        <fullName evidence="4">PR-1-like protein</fullName>
    </submittedName>
</protein>
<dbReference type="InterPro" id="IPR018244">
    <property type="entry name" value="Allrgn_V5/Tpx1_CS"/>
</dbReference>
<accession>A0A9P4IFM6</accession>
<keyword evidence="2" id="KW-0732">Signal</keyword>
<dbReference type="InterPro" id="IPR014044">
    <property type="entry name" value="CAP_dom"/>
</dbReference>